<comment type="caution">
    <text evidence="1">The sequence shown here is derived from an EMBL/GenBank/DDBJ whole genome shotgun (WGS) entry which is preliminary data.</text>
</comment>
<dbReference type="GeneID" id="70238402"/>
<dbReference type="AlphaFoldDB" id="A0A9P8NXI1"/>
<gene>
    <name evidence="1" type="ORF">OGAPHI_006438</name>
</gene>
<accession>A0A9P8NXI1</accession>
<evidence type="ECO:0000313" key="1">
    <source>
        <dbReference type="EMBL" id="KAH3661590.1"/>
    </source>
</evidence>
<keyword evidence="2" id="KW-1185">Reference proteome</keyword>
<protein>
    <submittedName>
        <fullName evidence="1">Uncharacterized protein</fullName>
    </submittedName>
</protein>
<evidence type="ECO:0000313" key="2">
    <source>
        <dbReference type="Proteomes" id="UP000769157"/>
    </source>
</evidence>
<name>A0A9P8NXI1_9ASCO</name>
<dbReference type="RefSeq" id="XP_046058703.1">
    <property type="nucleotide sequence ID" value="XM_046207726.1"/>
</dbReference>
<dbReference type="Proteomes" id="UP000769157">
    <property type="component" value="Unassembled WGS sequence"/>
</dbReference>
<reference evidence="1" key="2">
    <citation type="submission" date="2021-01" db="EMBL/GenBank/DDBJ databases">
        <authorList>
            <person name="Schikora-Tamarit M.A."/>
        </authorList>
    </citation>
    <scope>NUCLEOTIDE SEQUENCE</scope>
    <source>
        <strain evidence="1">CBS6075</strain>
    </source>
</reference>
<organism evidence="1 2">
    <name type="scientific">Ogataea philodendri</name>
    <dbReference type="NCBI Taxonomy" id="1378263"/>
    <lineage>
        <taxon>Eukaryota</taxon>
        <taxon>Fungi</taxon>
        <taxon>Dikarya</taxon>
        <taxon>Ascomycota</taxon>
        <taxon>Saccharomycotina</taxon>
        <taxon>Pichiomycetes</taxon>
        <taxon>Pichiales</taxon>
        <taxon>Pichiaceae</taxon>
        <taxon>Ogataea</taxon>
    </lineage>
</organism>
<reference evidence="1" key="1">
    <citation type="journal article" date="2021" name="Open Biol.">
        <title>Shared evolutionary footprints suggest mitochondrial oxidative damage underlies multiple complex I losses in fungi.</title>
        <authorList>
            <person name="Schikora-Tamarit M.A."/>
            <person name="Marcet-Houben M."/>
            <person name="Nosek J."/>
            <person name="Gabaldon T."/>
        </authorList>
    </citation>
    <scope>NUCLEOTIDE SEQUENCE</scope>
    <source>
        <strain evidence="1">CBS6075</strain>
    </source>
</reference>
<proteinExistence type="predicted"/>
<dbReference type="EMBL" id="JAEUBE010000439">
    <property type="protein sequence ID" value="KAH3661590.1"/>
    <property type="molecule type" value="Genomic_DNA"/>
</dbReference>
<sequence length="87" mass="9356">MFGEVSQKVVNSSSAANLAAESRLLFCATSEQKLMMVGNIGLNILGARSTRSIKLSKTEAKAVSLPFSKSLGKELSKFGNRELKLVH</sequence>